<evidence type="ECO:0000256" key="2">
    <source>
        <dbReference type="SAM" id="SignalP"/>
    </source>
</evidence>
<name>A0A7X0PHL5_9BURK</name>
<dbReference type="EMBL" id="JACHLK010000009">
    <property type="protein sequence ID" value="MBB6561739.1"/>
    <property type="molecule type" value="Genomic_DNA"/>
</dbReference>
<proteinExistence type="predicted"/>
<dbReference type="AlphaFoldDB" id="A0A7X0PHL5"/>
<accession>A0A7X0PHL5</accession>
<reference evidence="3 4" key="1">
    <citation type="submission" date="2020-08" db="EMBL/GenBank/DDBJ databases">
        <title>Functional genomics of gut bacteria from endangered species of beetles.</title>
        <authorList>
            <person name="Carlos-Shanley C."/>
        </authorList>
    </citation>
    <scope>NUCLEOTIDE SEQUENCE [LARGE SCALE GENOMIC DNA]</scope>
    <source>
        <strain evidence="3 4">S00198</strain>
    </source>
</reference>
<organism evidence="3 4">
    <name type="scientific">Acidovorax soli</name>
    <dbReference type="NCBI Taxonomy" id="592050"/>
    <lineage>
        <taxon>Bacteria</taxon>
        <taxon>Pseudomonadati</taxon>
        <taxon>Pseudomonadota</taxon>
        <taxon>Betaproteobacteria</taxon>
        <taxon>Burkholderiales</taxon>
        <taxon>Comamonadaceae</taxon>
        <taxon>Acidovorax</taxon>
    </lineage>
</organism>
<keyword evidence="2" id="KW-0732">Signal</keyword>
<gene>
    <name evidence="3" type="ORF">HNP48_004433</name>
</gene>
<feature type="signal peptide" evidence="2">
    <location>
        <begin position="1"/>
        <end position="26"/>
    </location>
</feature>
<dbReference type="RefSeq" id="WP_184861058.1">
    <property type="nucleotide sequence ID" value="NZ_JACHLK010000009.1"/>
</dbReference>
<protein>
    <recommendedName>
        <fullName evidence="5">Conjugative transfer region protein TrbK</fullName>
    </recommendedName>
</protein>
<evidence type="ECO:0008006" key="5">
    <source>
        <dbReference type="Google" id="ProtNLM"/>
    </source>
</evidence>
<evidence type="ECO:0000313" key="3">
    <source>
        <dbReference type="EMBL" id="MBB6561739.1"/>
    </source>
</evidence>
<evidence type="ECO:0000313" key="4">
    <source>
        <dbReference type="Proteomes" id="UP000575083"/>
    </source>
</evidence>
<feature type="chain" id="PRO_5031450240" description="Conjugative transfer region protein TrbK" evidence="2">
    <location>
        <begin position="27"/>
        <end position="120"/>
    </location>
</feature>
<keyword evidence="4" id="KW-1185">Reference proteome</keyword>
<evidence type="ECO:0000256" key="1">
    <source>
        <dbReference type="SAM" id="MobiDB-lite"/>
    </source>
</evidence>
<comment type="caution">
    <text evidence="3">The sequence shown here is derived from an EMBL/GenBank/DDBJ whole genome shotgun (WGS) entry which is preliminary data.</text>
</comment>
<dbReference type="Proteomes" id="UP000575083">
    <property type="component" value="Unassembled WGS sequence"/>
</dbReference>
<feature type="region of interest" description="Disordered" evidence="1">
    <location>
        <begin position="93"/>
        <end position="120"/>
    </location>
</feature>
<sequence>MHPIDSFNIRSALRLLALSAALLSLAGCDQVTARLGLNEAQLKDTEAKAIGGACRHALRGVEDCYTLNPKAPKAAVFDGWKEMDQYMRENKIEGTPAVVARPAEPPPKRAAPRASAPAEH</sequence>